<dbReference type="Proteomes" id="UP000007161">
    <property type="component" value="Chromosome"/>
</dbReference>
<name>H2J8E9_MARPK</name>
<dbReference type="Pfam" id="PF13692">
    <property type="entry name" value="Glyco_trans_1_4"/>
    <property type="match status" value="1"/>
</dbReference>
<accession>H2J8E9</accession>
<dbReference type="EMBL" id="CP003257">
    <property type="protein sequence ID" value="AEX85633.1"/>
    <property type="molecule type" value="Genomic_DNA"/>
</dbReference>
<reference evidence="3" key="2">
    <citation type="submission" date="2012-01" db="EMBL/GenBank/DDBJ databases">
        <title>Complete sequence of chromosome of Marinitoga piezophila KA3.</title>
        <authorList>
            <person name="Lucas S."/>
            <person name="Han J."/>
            <person name="Lapidus A."/>
            <person name="Cheng J.-F."/>
            <person name="Goodwin L."/>
            <person name="Pitluck S."/>
            <person name="Peters L."/>
            <person name="Mikhailova N."/>
            <person name="Teshima H."/>
            <person name="Detter J.C."/>
            <person name="Han C."/>
            <person name="Tapia R."/>
            <person name="Land M."/>
            <person name="Hauser L."/>
            <person name="Kyrpides N."/>
            <person name="Ivanova N."/>
            <person name="Pagani I."/>
            <person name="Jebbar M."/>
            <person name="Vannier P."/>
            <person name="Oger P."/>
            <person name="Cario A."/>
            <person name="Bartlett D."/>
            <person name="Noll K.M."/>
            <person name="Woyke T."/>
        </authorList>
    </citation>
    <scope>NUCLEOTIDE SEQUENCE [LARGE SCALE GENOMIC DNA]</scope>
    <source>
        <strain evidence="3">DSM 14283 / JCM 11233 / KA3</strain>
    </source>
</reference>
<dbReference type="Gene3D" id="3.40.50.2000">
    <property type="entry name" value="Glycogen Phosphorylase B"/>
    <property type="match status" value="2"/>
</dbReference>
<protein>
    <recommendedName>
        <fullName evidence="4">Glycosyltransferase</fullName>
    </recommendedName>
</protein>
<evidence type="ECO:0000313" key="2">
    <source>
        <dbReference type="EMBL" id="AEX85633.1"/>
    </source>
</evidence>
<dbReference type="AlphaFoldDB" id="H2J8E9"/>
<dbReference type="GO" id="GO:0016757">
    <property type="term" value="F:glycosyltransferase activity"/>
    <property type="evidence" value="ECO:0007669"/>
    <property type="project" value="TreeGrafter"/>
</dbReference>
<keyword evidence="3" id="KW-1185">Reference proteome</keyword>
<dbReference type="RefSeq" id="WP_014296704.1">
    <property type="nucleotide sequence ID" value="NC_016751.1"/>
</dbReference>
<dbReference type="PANTHER" id="PTHR46401">
    <property type="entry name" value="GLYCOSYLTRANSFERASE WBBK-RELATED"/>
    <property type="match status" value="1"/>
</dbReference>
<evidence type="ECO:0000256" key="1">
    <source>
        <dbReference type="ARBA" id="ARBA00022679"/>
    </source>
</evidence>
<keyword evidence="1" id="KW-0808">Transferase</keyword>
<gene>
    <name evidence="2" type="ordered locus">Marpi_1229</name>
</gene>
<dbReference type="STRING" id="443254.Marpi_1229"/>
<reference evidence="2 3" key="1">
    <citation type="journal article" date="2012" name="J. Bacteriol.">
        <title>Complete Genome Sequence of the Thermophilic, Piezophilic, Heterotrophic Bacterium Marinitoga piezophila KA3.</title>
        <authorList>
            <person name="Lucas S."/>
            <person name="Han J."/>
            <person name="Lapidus A."/>
            <person name="Cheng J.F."/>
            <person name="Goodwin L.A."/>
            <person name="Pitluck S."/>
            <person name="Peters L."/>
            <person name="Mikhailova N."/>
            <person name="Teshima H."/>
            <person name="Detter J.C."/>
            <person name="Han C."/>
            <person name="Tapia R."/>
            <person name="Land M."/>
            <person name="Hauser L."/>
            <person name="Kyrpides N.C."/>
            <person name="Ivanova N."/>
            <person name="Pagani I."/>
            <person name="Vannier P."/>
            <person name="Oger P."/>
            <person name="Bartlett D.H."/>
            <person name="Noll K.M."/>
            <person name="Woyke T."/>
            <person name="Jebbar M."/>
        </authorList>
    </citation>
    <scope>NUCLEOTIDE SEQUENCE [LARGE SCALE GENOMIC DNA]</scope>
    <source>
        <strain evidence="3">DSM 14283 / JCM 11233 / KA3</strain>
    </source>
</reference>
<organism evidence="2 3">
    <name type="scientific">Marinitoga piezophila (strain DSM 14283 / JCM 11233 / KA3)</name>
    <dbReference type="NCBI Taxonomy" id="443254"/>
    <lineage>
        <taxon>Bacteria</taxon>
        <taxon>Thermotogati</taxon>
        <taxon>Thermotogota</taxon>
        <taxon>Thermotogae</taxon>
        <taxon>Petrotogales</taxon>
        <taxon>Petrotogaceae</taxon>
        <taxon>Marinitoga</taxon>
    </lineage>
</organism>
<dbReference type="GO" id="GO:0009103">
    <property type="term" value="P:lipopolysaccharide biosynthetic process"/>
    <property type="evidence" value="ECO:0007669"/>
    <property type="project" value="TreeGrafter"/>
</dbReference>
<evidence type="ECO:0000313" key="3">
    <source>
        <dbReference type="Proteomes" id="UP000007161"/>
    </source>
</evidence>
<dbReference type="KEGG" id="mpz:Marpi_1229"/>
<dbReference type="SUPFAM" id="SSF53756">
    <property type="entry name" value="UDP-Glycosyltransferase/glycogen phosphorylase"/>
    <property type="match status" value="1"/>
</dbReference>
<evidence type="ECO:0008006" key="4">
    <source>
        <dbReference type="Google" id="ProtNLM"/>
    </source>
</evidence>
<dbReference type="eggNOG" id="COG0438">
    <property type="taxonomic scope" value="Bacteria"/>
</dbReference>
<proteinExistence type="predicted"/>
<dbReference type="CDD" id="cd03801">
    <property type="entry name" value="GT4_PimA-like"/>
    <property type="match status" value="1"/>
</dbReference>
<dbReference type="HOGENOM" id="CLU_028014_3_0_0"/>
<dbReference type="OrthoDB" id="9807209at2"/>
<sequence>MKKKLLYITREFNPTKKDGLSIRFSNTLDALTKEYEVHLLYIGNKENEYIMKESFDIKKISVFNLKKQKKIFSFLKTLTFGANYYKNLYGGKFNDYVINYILENDIDIVYVNYFYLTSFFTDKRLIHIKKIVDLIDAISLHMKEAKDVSFFRKLFYKLQRDSVLKSELEAVKISDLAFITTETEKKYLLEKNNNIKSGKIKILWNGVDKEIFDIGEAKIKNIKTKENHYKKKIAFLGSMDYYPNQIAVRRLIKNIFPKITDKIKNIELIILGKNPPQDIINMCKENHNISLLGYVEDLSEVLLNIDVLILPMTIASGIQNKFLTGLASATPTIITKRALFTNKLKPKIHVITAESDEDYIEEILNIYINKQNIKNISLNAYTFAKEYLDWNSVKKRFIQQINEVSEG</sequence>
<dbReference type="PANTHER" id="PTHR46401:SF2">
    <property type="entry name" value="GLYCOSYLTRANSFERASE WBBK-RELATED"/>
    <property type="match status" value="1"/>
</dbReference>